<dbReference type="Proteomes" id="UP001500618">
    <property type="component" value="Unassembled WGS sequence"/>
</dbReference>
<keyword evidence="2" id="KW-1185">Reference proteome</keyword>
<protein>
    <submittedName>
        <fullName evidence="1">Uncharacterized protein</fullName>
    </submittedName>
</protein>
<accession>A0ABN2II39</accession>
<dbReference type="RefSeq" id="WP_344313921.1">
    <property type="nucleotide sequence ID" value="NZ_BAAANY010000030.1"/>
</dbReference>
<proteinExistence type="predicted"/>
<reference evidence="1 2" key="1">
    <citation type="journal article" date="2019" name="Int. J. Syst. Evol. Microbiol.">
        <title>The Global Catalogue of Microorganisms (GCM) 10K type strain sequencing project: providing services to taxonomists for standard genome sequencing and annotation.</title>
        <authorList>
            <consortium name="The Broad Institute Genomics Platform"/>
            <consortium name="The Broad Institute Genome Sequencing Center for Infectious Disease"/>
            <person name="Wu L."/>
            <person name="Ma J."/>
        </authorList>
    </citation>
    <scope>NUCLEOTIDE SEQUENCE [LARGE SCALE GENOMIC DNA]</scope>
    <source>
        <strain evidence="1 2">JCM 14718</strain>
    </source>
</reference>
<sequence>MSDNVGPPESYQHDPAQVPALAKVVDRACEGVLYPHEVSAAIKRLAAELDPPPDSAGVAELECAFYYLLNPTPVGSAQPGASLAPLDGQSIFPRPLRDANDDVKALWTAVADAVAQPMMALAEIPHFC</sequence>
<evidence type="ECO:0000313" key="2">
    <source>
        <dbReference type="Proteomes" id="UP001500618"/>
    </source>
</evidence>
<dbReference type="EMBL" id="BAAANY010000030">
    <property type="protein sequence ID" value="GAA1705510.1"/>
    <property type="molecule type" value="Genomic_DNA"/>
</dbReference>
<name>A0ABN2II39_9ACTN</name>
<gene>
    <name evidence="1" type="ORF">GCM10009765_63520</name>
</gene>
<organism evidence="1 2">
    <name type="scientific">Fodinicola feengrottensis</name>
    <dbReference type="NCBI Taxonomy" id="435914"/>
    <lineage>
        <taxon>Bacteria</taxon>
        <taxon>Bacillati</taxon>
        <taxon>Actinomycetota</taxon>
        <taxon>Actinomycetes</taxon>
        <taxon>Mycobacteriales</taxon>
        <taxon>Fodinicola</taxon>
    </lineage>
</organism>
<evidence type="ECO:0000313" key="1">
    <source>
        <dbReference type="EMBL" id="GAA1705510.1"/>
    </source>
</evidence>
<comment type="caution">
    <text evidence="1">The sequence shown here is derived from an EMBL/GenBank/DDBJ whole genome shotgun (WGS) entry which is preliminary data.</text>
</comment>